<feature type="domain" description="DUF7587" evidence="2">
    <location>
        <begin position="120"/>
        <end position="220"/>
    </location>
</feature>
<dbReference type="InterPro" id="IPR056009">
    <property type="entry name" value="DUF7587"/>
</dbReference>
<evidence type="ECO:0000259" key="2">
    <source>
        <dbReference type="Pfam" id="PF24494"/>
    </source>
</evidence>
<dbReference type="PANTHER" id="PTHR40781:SF1">
    <property type="match status" value="1"/>
</dbReference>
<name>A0A8T1V8D1_9STRA</name>
<organism evidence="3 4">
    <name type="scientific">Phytophthora pseudosyringae</name>
    <dbReference type="NCBI Taxonomy" id="221518"/>
    <lineage>
        <taxon>Eukaryota</taxon>
        <taxon>Sar</taxon>
        <taxon>Stramenopiles</taxon>
        <taxon>Oomycota</taxon>
        <taxon>Peronosporomycetes</taxon>
        <taxon>Peronosporales</taxon>
        <taxon>Peronosporaceae</taxon>
        <taxon>Phytophthora</taxon>
    </lineage>
</organism>
<sequence>MSGASVACVTTCDPQDVLLCWRDHLISKPCTGPDQDEGTVRSRAQSHCNICLSEHQSPVNQHSIPAAQVSSSAMALTEDAANIVRRYECCEGEIHVLVTLYRVRYDESNLLTARATPAFGTREEFKSAVEMHLIWINRVPTPFVSLFASLQHAVNWANRRKENHPGEEVAILYLDVEQLGPIFSVRHLVEERNVYTHLPESMYRDEYLVLGEIPRTSVTEETVVGPPRVPVEFSSDDENSDEESSGSGSDDAELVLGFDNLNVASHP</sequence>
<dbReference type="Proteomes" id="UP000694044">
    <property type="component" value="Unassembled WGS sequence"/>
</dbReference>
<feature type="compositionally biased region" description="Acidic residues" evidence="1">
    <location>
        <begin position="234"/>
        <end position="244"/>
    </location>
</feature>
<feature type="region of interest" description="Disordered" evidence="1">
    <location>
        <begin position="219"/>
        <end position="267"/>
    </location>
</feature>
<dbReference type="EMBL" id="JAGDFM010000562">
    <property type="protein sequence ID" value="KAG7377206.1"/>
    <property type="molecule type" value="Genomic_DNA"/>
</dbReference>
<comment type="caution">
    <text evidence="3">The sequence shown here is derived from an EMBL/GenBank/DDBJ whole genome shotgun (WGS) entry which is preliminary data.</text>
</comment>
<evidence type="ECO:0000313" key="3">
    <source>
        <dbReference type="EMBL" id="KAG7377206.1"/>
    </source>
</evidence>
<dbReference type="PANTHER" id="PTHR40781">
    <property type="match status" value="1"/>
</dbReference>
<accession>A0A8T1V8D1</accession>
<evidence type="ECO:0000313" key="4">
    <source>
        <dbReference type="Proteomes" id="UP000694044"/>
    </source>
</evidence>
<dbReference type="OrthoDB" id="88561at2759"/>
<evidence type="ECO:0000256" key="1">
    <source>
        <dbReference type="SAM" id="MobiDB-lite"/>
    </source>
</evidence>
<protein>
    <recommendedName>
        <fullName evidence="2">DUF7587 domain-containing protein</fullName>
    </recommendedName>
</protein>
<proteinExistence type="predicted"/>
<keyword evidence="4" id="KW-1185">Reference proteome</keyword>
<dbReference type="AlphaFoldDB" id="A0A8T1V8D1"/>
<dbReference type="Pfam" id="PF24494">
    <property type="entry name" value="DUF7587"/>
    <property type="match status" value="1"/>
</dbReference>
<reference evidence="3" key="1">
    <citation type="submission" date="2021-02" db="EMBL/GenBank/DDBJ databases">
        <authorList>
            <person name="Palmer J.M."/>
        </authorList>
    </citation>
    <scope>NUCLEOTIDE SEQUENCE</scope>
    <source>
        <strain evidence="3">SCRP734</strain>
    </source>
</reference>
<gene>
    <name evidence="3" type="ORF">PHYPSEUDO_012023</name>
</gene>